<proteinExistence type="predicted"/>
<dbReference type="Proteomes" id="UP000233551">
    <property type="component" value="Unassembled WGS sequence"/>
</dbReference>
<gene>
    <name evidence="2" type="ORF">CRG98_047811</name>
</gene>
<dbReference type="EMBL" id="PGOL01008349">
    <property type="protein sequence ID" value="PKI31808.1"/>
    <property type="molecule type" value="Genomic_DNA"/>
</dbReference>
<protein>
    <submittedName>
        <fullName evidence="2">Uncharacterized protein</fullName>
    </submittedName>
</protein>
<comment type="caution">
    <text evidence="2">The sequence shown here is derived from an EMBL/GenBank/DDBJ whole genome shotgun (WGS) entry which is preliminary data.</text>
</comment>
<sequence length="220" mass="23864">MWIWAQKTGPAQEAQPMKQRRPVIAPRKKAGAARWVHRRMRPSHSNSPTCAKPNSRSNPPISSPPTSPPSLPAGRSLLRLRLRLRLRHSSSPASVPSMESSALRSFHYSVTTLSHARSLPERAGVVPVHCSWSAGSKFDIRRLKVAGNIFCSPKRRNAVVTSSVKASDAVAAANSSVPADSTTNDSKENNALQSATFPAGFEALLLEVCDETEVAELKLK</sequence>
<feature type="non-terminal residue" evidence="2">
    <location>
        <position position="220"/>
    </location>
</feature>
<keyword evidence="3" id="KW-1185">Reference proteome</keyword>
<evidence type="ECO:0000313" key="3">
    <source>
        <dbReference type="Proteomes" id="UP000233551"/>
    </source>
</evidence>
<organism evidence="2 3">
    <name type="scientific">Punica granatum</name>
    <name type="common">Pomegranate</name>
    <dbReference type="NCBI Taxonomy" id="22663"/>
    <lineage>
        <taxon>Eukaryota</taxon>
        <taxon>Viridiplantae</taxon>
        <taxon>Streptophyta</taxon>
        <taxon>Embryophyta</taxon>
        <taxon>Tracheophyta</taxon>
        <taxon>Spermatophyta</taxon>
        <taxon>Magnoliopsida</taxon>
        <taxon>eudicotyledons</taxon>
        <taxon>Gunneridae</taxon>
        <taxon>Pentapetalae</taxon>
        <taxon>rosids</taxon>
        <taxon>malvids</taxon>
        <taxon>Myrtales</taxon>
        <taxon>Lythraceae</taxon>
        <taxon>Punica</taxon>
    </lineage>
</organism>
<evidence type="ECO:0000313" key="2">
    <source>
        <dbReference type="EMBL" id="PKI31808.1"/>
    </source>
</evidence>
<dbReference type="AlphaFoldDB" id="A0A2I0HJE5"/>
<reference evidence="2 3" key="1">
    <citation type="submission" date="2017-11" db="EMBL/GenBank/DDBJ databases">
        <title>De-novo sequencing of pomegranate (Punica granatum L.) genome.</title>
        <authorList>
            <person name="Akparov Z."/>
            <person name="Amiraslanov A."/>
            <person name="Hajiyeva S."/>
            <person name="Abbasov M."/>
            <person name="Kaur K."/>
            <person name="Hamwieh A."/>
            <person name="Solovyev V."/>
            <person name="Salamov A."/>
            <person name="Braich B."/>
            <person name="Kosarev P."/>
            <person name="Mahmoud A."/>
            <person name="Hajiyev E."/>
            <person name="Babayeva S."/>
            <person name="Izzatullayeva V."/>
            <person name="Mammadov A."/>
            <person name="Mammadov A."/>
            <person name="Sharifova S."/>
            <person name="Ojaghi J."/>
            <person name="Eynullazada K."/>
            <person name="Bayramov B."/>
            <person name="Abdulazimova A."/>
            <person name="Shahmuradov I."/>
        </authorList>
    </citation>
    <scope>NUCLEOTIDE SEQUENCE [LARGE SCALE GENOMIC DNA]</scope>
    <source>
        <strain evidence="3">cv. AG2017</strain>
        <tissue evidence="2">Leaf</tissue>
    </source>
</reference>
<feature type="region of interest" description="Disordered" evidence="1">
    <location>
        <begin position="1"/>
        <end position="73"/>
    </location>
</feature>
<accession>A0A2I0HJE5</accession>
<name>A0A2I0HJE5_PUNGR</name>
<feature type="compositionally biased region" description="Basic residues" evidence="1">
    <location>
        <begin position="18"/>
        <end position="42"/>
    </location>
</feature>
<feature type="compositionally biased region" description="Pro residues" evidence="1">
    <location>
        <begin position="61"/>
        <end position="71"/>
    </location>
</feature>
<evidence type="ECO:0000256" key="1">
    <source>
        <dbReference type="SAM" id="MobiDB-lite"/>
    </source>
</evidence>